<reference evidence="2" key="1">
    <citation type="submission" date="2021-04" db="EMBL/GenBank/DDBJ databases">
        <title>Genome sequence of Woronichinia naegeliana from Washington state freshwater lake bloom.</title>
        <authorList>
            <person name="Dreher T.W."/>
        </authorList>
    </citation>
    <scope>NUCLEOTIDE SEQUENCE</scope>
    <source>
        <strain evidence="2">WA131</strain>
    </source>
</reference>
<evidence type="ECO:0000259" key="1">
    <source>
        <dbReference type="Pfam" id="PF01850"/>
    </source>
</evidence>
<sequence>MNTVFLDTAYLQALVDTRDDLHLLAVQITNNRGRFPSVTSEMVLTELLNALCGRGEYLRQAGLSIVDGLQQNKNVEIVPQTPQLFAEALAFYRQRKDKSYSLTDCASMLIMRQQNIRDVLTFDRHFQQEGFNALLRNDS</sequence>
<organism evidence="2">
    <name type="scientific">Woronichinia naegeliana WA131</name>
    <dbReference type="NCBI Taxonomy" id="2824559"/>
    <lineage>
        <taxon>Bacteria</taxon>
        <taxon>Bacillati</taxon>
        <taxon>Cyanobacteriota</taxon>
        <taxon>Cyanophyceae</taxon>
        <taxon>Synechococcales</taxon>
        <taxon>Coelosphaeriaceae</taxon>
        <taxon>Woronichinia</taxon>
    </lineage>
</organism>
<name>A0A977PTV0_9CYAN</name>
<dbReference type="SUPFAM" id="SSF88723">
    <property type="entry name" value="PIN domain-like"/>
    <property type="match status" value="1"/>
</dbReference>
<dbReference type="PANTHER" id="PTHR42188:SF1">
    <property type="entry name" value="23S RRNA-SPECIFIC ENDONUCLEASE VAPC20"/>
    <property type="match status" value="1"/>
</dbReference>
<feature type="domain" description="PIN" evidence="1">
    <location>
        <begin position="4"/>
        <end position="128"/>
    </location>
</feature>
<dbReference type="InterPro" id="IPR029060">
    <property type="entry name" value="PIN-like_dom_sf"/>
</dbReference>
<accession>A0A977PTV0</accession>
<dbReference type="KEGG" id="wna:KA717_22800"/>
<dbReference type="GO" id="GO:0016075">
    <property type="term" value="P:rRNA catabolic process"/>
    <property type="evidence" value="ECO:0007669"/>
    <property type="project" value="TreeGrafter"/>
</dbReference>
<dbReference type="EMBL" id="CP073041">
    <property type="protein sequence ID" value="UXE58824.1"/>
    <property type="molecule type" value="Genomic_DNA"/>
</dbReference>
<dbReference type="GO" id="GO:0004521">
    <property type="term" value="F:RNA endonuclease activity"/>
    <property type="evidence" value="ECO:0007669"/>
    <property type="project" value="InterPro"/>
</dbReference>
<dbReference type="PANTHER" id="PTHR42188">
    <property type="entry name" value="23S RRNA-SPECIFIC ENDONUCLEASE VAPC20"/>
    <property type="match status" value="1"/>
</dbReference>
<dbReference type="InterPro" id="IPR002716">
    <property type="entry name" value="PIN_dom"/>
</dbReference>
<dbReference type="InterPro" id="IPR039018">
    <property type="entry name" value="VapC20-like"/>
</dbReference>
<dbReference type="AlphaFoldDB" id="A0A977PTV0"/>
<evidence type="ECO:0000313" key="2">
    <source>
        <dbReference type="EMBL" id="UXE58824.1"/>
    </source>
</evidence>
<dbReference type="Proteomes" id="UP001065613">
    <property type="component" value="Chromosome"/>
</dbReference>
<protein>
    <submittedName>
        <fullName evidence="2">PIN domain-containing protein</fullName>
    </submittedName>
</protein>
<dbReference type="Gene3D" id="3.40.50.1010">
    <property type="entry name" value="5'-nuclease"/>
    <property type="match status" value="1"/>
</dbReference>
<dbReference type="Pfam" id="PF01850">
    <property type="entry name" value="PIN"/>
    <property type="match status" value="1"/>
</dbReference>
<gene>
    <name evidence="2" type="ORF">KA717_22800</name>
</gene>
<proteinExistence type="predicted"/>